<dbReference type="RefSeq" id="WP_014375168.1">
    <property type="nucleotide sequence ID" value="NC_016943.1"/>
</dbReference>
<keyword evidence="2" id="KW-0812">Transmembrane</keyword>
<protein>
    <submittedName>
        <fullName evidence="3">Uncharacterized protein</fullName>
    </submittedName>
</protein>
<dbReference type="STRING" id="1146883.BLASA_1334"/>
<dbReference type="OrthoDB" id="5193416at2"/>
<evidence type="ECO:0000256" key="2">
    <source>
        <dbReference type="SAM" id="Phobius"/>
    </source>
</evidence>
<dbReference type="AlphaFoldDB" id="H6RIS7"/>
<gene>
    <name evidence="3" type="ordered locus">BLASA_1334</name>
</gene>
<keyword evidence="2" id="KW-0472">Membrane</keyword>
<organism evidence="3 4">
    <name type="scientific">Blastococcus saxobsidens (strain DD2)</name>
    <dbReference type="NCBI Taxonomy" id="1146883"/>
    <lineage>
        <taxon>Bacteria</taxon>
        <taxon>Bacillati</taxon>
        <taxon>Actinomycetota</taxon>
        <taxon>Actinomycetes</taxon>
        <taxon>Geodermatophilales</taxon>
        <taxon>Geodermatophilaceae</taxon>
        <taxon>Blastococcus</taxon>
    </lineage>
</organism>
<dbReference type="EMBL" id="FO117623">
    <property type="protein sequence ID" value="CCG02271.1"/>
    <property type="molecule type" value="Genomic_DNA"/>
</dbReference>
<proteinExistence type="predicted"/>
<dbReference type="KEGG" id="bsd:BLASA_1334"/>
<reference evidence="3 4" key="1">
    <citation type="journal article" date="2012" name="J. Bacteriol.">
        <title>Genome Sequence of Blastococcus saxobsidens DD2, a Stone-Inhabiting Bacterium.</title>
        <authorList>
            <person name="Chouaia B."/>
            <person name="Crotti E."/>
            <person name="Brusetti L."/>
            <person name="Daffonchio D."/>
            <person name="Essoussi I."/>
            <person name="Nouioui I."/>
            <person name="Sbissi I."/>
            <person name="Ghodhbane-Gtari F."/>
            <person name="Gtari M."/>
            <person name="Vacherie B."/>
            <person name="Barbe V."/>
            <person name="Medigue C."/>
            <person name="Gury J."/>
            <person name="Pujic P."/>
            <person name="Normand P."/>
        </authorList>
    </citation>
    <scope>NUCLEOTIDE SEQUENCE [LARGE SCALE GENOMIC DNA]</scope>
    <source>
        <strain evidence="3 4">DD2</strain>
    </source>
</reference>
<evidence type="ECO:0000256" key="1">
    <source>
        <dbReference type="SAM" id="MobiDB-lite"/>
    </source>
</evidence>
<keyword evidence="4" id="KW-1185">Reference proteome</keyword>
<keyword evidence="2" id="KW-1133">Transmembrane helix</keyword>
<reference evidence="4" key="2">
    <citation type="submission" date="2012-02" db="EMBL/GenBank/DDBJ databases">
        <title>Complete genome sequence of Blastococcus saxobsidens strain DD2.</title>
        <authorList>
            <person name="Genoscope."/>
        </authorList>
    </citation>
    <scope>NUCLEOTIDE SEQUENCE [LARGE SCALE GENOMIC DNA]</scope>
    <source>
        <strain evidence="4">DD2</strain>
    </source>
</reference>
<sequence>MFDAEWYLVFAGIPLAITAVLALLTLRPGKDRRPRYKPGQPWNYAPVWYEPHPAHVGGDSEHGPAPTHGPAAVPGSGTSALGSSMYPEQPGERALDAETGAGPAVADAGADRPHGGATAARMPSPAGPLGGARGTW</sequence>
<dbReference type="HOGENOM" id="CLU_1914064_0_0_11"/>
<dbReference type="eggNOG" id="ENOG5033AEH">
    <property type="taxonomic scope" value="Bacteria"/>
</dbReference>
<feature type="region of interest" description="Disordered" evidence="1">
    <location>
        <begin position="53"/>
        <end position="136"/>
    </location>
</feature>
<accession>H6RIS7</accession>
<name>H6RIS7_BLASD</name>
<evidence type="ECO:0000313" key="4">
    <source>
        <dbReference type="Proteomes" id="UP000007517"/>
    </source>
</evidence>
<evidence type="ECO:0000313" key="3">
    <source>
        <dbReference type="EMBL" id="CCG02271.1"/>
    </source>
</evidence>
<dbReference type="Proteomes" id="UP000007517">
    <property type="component" value="Chromosome"/>
</dbReference>
<feature type="transmembrane region" description="Helical" evidence="2">
    <location>
        <begin position="6"/>
        <end position="26"/>
    </location>
</feature>